<dbReference type="NCBIfam" id="TIGR00229">
    <property type="entry name" value="sensory_box"/>
    <property type="match status" value="1"/>
</dbReference>
<dbReference type="STRING" id="929558.SMGD1_2608"/>
<dbReference type="CDD" id="cd00130">
    <property type="entry name" value="PAS"/>
    <property type="match status" value="1"/>
</dbReference>
<evidence type="ECO:0000313" key="2">
    <source>
        <dbReference type="EMBL" id="EHP31130.1"/>
    </source>
</evidence>
<comment type="caution">
    <text evidence="2">The sequence shown here is derived from an EMBL/GenBank/DDBJ whole genome shotgun (WGS) entry which is preliminary data.</text>
</comment>
<dbReference type="eggNOG" id="COG3829">
    <property type="taxonomic scope" value="Bacteria"/>
</dbReference>
<dbReference type="Gene3D" id="3.30.450.20">
    <property type="entry name" value="PAS domain"/>
    <property type="match status" value="1"/>
</dbReference>
<dbReference type="InterPro" id="IPR000014">
    <property type="entry name" value="PAS"/>
</dbReference>
<dbReference type="OrthoDB" id="9765776at2"/>
<dbReference type="PATRIC" id="fig|929558.5.peg.2597"/>
<dbReference type="Pfam" id="PF08447">
    <property type="entry name" value="PAS_3"/>
    <property type="match status" value="1"/>
</dbReference>
<sequence>MTLQKNHNLSHEIVLDDVKCILSTTDLKGTIKYTNPYFSEVSGYSKKELLGSPHNIIRHPDMPKVMFKLMWDRIKDDNNVSMIVKNRAKDGKYYWVTTFFEKKYHPVTKESDGYLAILHAAPKNAIRAIEPLYKRLRNIEAKYGIHASQDYLIKYLMKEGKTYDQYVAELTQQKNLVSEFFKTINKLTS</sequence>
<reference evidence="2 3" key="1">
    <citation type="journal article" date="2012" name="Proc. Natl. Acad. Sci. U.S.A.">
        <title>Genome and physiology of a model Epsilonproteobacterium responsible for sulfide detoxification in marine oxygen depletion zones.</title>
        <authorList>
            <person name="Grote J."/>
            <person name="Schott T."/>
            <person name="Bruckner C.G."/>
            <person name="Glockner F.O."/>
            <person name="Jost G."/>
            <person name="Teeling H."/>
            <person name="Labrenz M."/>
            <person name="Jurgens K."/>
        </authorList>
    </citation>
    <scope>NUCLEOTIDE SEQUENCE [LARGE SCALE GENOMIC DNA]</scope>
    <source>
        <strain evidence="2 3">GD1</strain>
    </source>
</reference>
<dbReference type="PROSITE" id="PS50112">
    <property type="entry name" value="PAS"/>
    <property type="match status" value="1"/>
</dbReference>
<protein>
    <submittedName>
        <fullName evidence="2">PAS/PAC sensor protein</fullName>
    </submittedName>
</protein>
<accession>B6BK39</accession>
<dbReference type="InterPro" id="IPR035965">
    <property type="entry name" value="PAS-like_dom_sf"/>
</dbReference>
<dbReference type="RefSeq" id="WP_008337513.1">
    <property type="nucleotide sequence ID" value="NZ_AFRZ01000001.1"/>
</dbReference>
<feature type="domain" description="PAS" evidence="1">
    <location>
        <begin position="26"/>
        <end position="61"/>
    </location>
</feature>
<dbReference type="EMBL" id="AFRZ01000001">
    <property type="protein sequence ID" value="EHP31130.1"/>
    <property type="molecule type" value="Genomic_DNA"/>
</dbReference>
<proteinExistence type="predicted"/>
<accession>H1FS50</accession>
<gene>
    <name evidence="2" type="ORF">SMGD1_2608</name>
</gene>
<organism evidence="2 3">
    <name type="scientific">Sulfurimonas gotlandica (strain DSM 19862 / JCM 16533 / GD1)</name>
    <dbReference type="NCBI Taxonomy" id="929558"/>
    <lineage>
        <taxon>Bacteria</taxon>
        <taxon>Pseudomonadati</taxon>
        <taxon>Campylobacterota</taxon>
        <taxon>Epsilonproteobacteria</taxon>
        <taxon>Campylobacterales</taxon>
        <taxon>Sulfurimonadaceae</taxon>
        <taxon>Sulfurimonas</taxon>
    </lineage>
</organism>
<dbReference type="InterPro" id="IPR013655">
    <property type="entry name" value="PAS_fold_3"/>
</dbReference>
<dbReference type="SUPFAM" id="SSF55785">
    <property type="entry name" value="PYP-like sensor domain (PAS domain)"/>
    <property type="match status" value="1"/>
</dbReference>
<evidence type="ECO:0000313" key="3">
    <source>
        <dbReference type="Proteomes" id="UP000006431"/>
    </source>
</evidence>
<dbReference type="Proteomes" id="UP000006431">
    <property type="component" value="Unassembled WGS sequence"/>
</dbReference>
<dbReference type="HOGENOM" id="CLU_097884_0_0_7"/>
<dbReference type="AlphaFoldDB" id="B6BK39"/>
<name>B6BK39_SULGG</name>
<keyword evidence="3" id="KW-1185">Reference proteome</keyword>
<evidence type="ECO:0000259" key="1">
    <source>
        <dbReference type="PROSITE" id="PS50112"/>
    </source>
</evidence>